<dbReference type="PRINTS" id="PR00252">
    <property type="entry name" value="NRIONCHANNEL"/>
</dbReference>
<evidence type="ECO:0000313" key="8">
    <source>
        <dbReference type="EnsemblMetazoa" id="CLYHEMP016235.2"/>
    </source>
</evidence>
<protein>
    <submittedName>
        <fullName evidence="8">Uncharacterized protein</fullName>
    </submittedName>
</protein>
<evidence type="ECO:0000259" key="6">
    <source>
        <dbReference type="Pfam" id="PF02931"/>
    </source>
</evidence>
<evidence type="ECO:0000256" key="1">
    <source>
        <dbReference type="ARBA" id="ARBA00004141"/>
    </source>
</evidence>
<feature type="domain" description="Neurotransmitter-gated ion-channel ligand-binding" evidence="6">
    <location>
        <begin position="7"/>
        <end position="206"/>
    </location>
</feature>
<comment type="subcellular location">
    <subcellularLocation>
        <location evidence="1">Membrane</location>
        <topology evidence="1">Multi-pass membrane protein</topology>
    </subcellularLocation>
</comment>
<dbReference type="Pfam" id="PF02931">
    <property type="entry name" value="Neur_chan_LBD"/>
    <property type="match status" value="1"/>
</dbReference>
<dbReference type="InterPro" id="IPR036719">
    <property type="entry name" value="Neuro-gated_channel_TM_sf"/>
</dbReference>
<dbReference type="Pfam" id="PF02932">
    <property type="entry name" value="Neur_chan_memb"/>
    <property type="match status" value="1"/>
</dbReference>
<feature type="transmembrane region" description="Helical" evidence="5">
    <location>
        <begin position="415"/>
        <end position="442"/>
    </location>
</feature>
<comment type="similarity">
    <text evidence="5">Belongs to the ligand-gated ion channel (TC 1.A.9) family.</text>
</comment>
<dbReference type="InterPro" id="IPR036734">
    <property type="entry name" value="Neur_chan_lig-bd_sf"/>
</dbReference>
<dbReference type="AlphaFoldDB" id="A0A7M5X2L2"/>
<sequence length="448" mass="52188">MFSFPDETSSITVRIGMSLVQIEEFHELNGILTLRMYYRQIWWNKKLTWDPEEYENISEINVNPKLVWSPDIYIYDSRGEEKIHGSYLNVANTLISLRHDGRHMWLAPFRSETNCPLHVIDYPFDIQQCDIRLGSMTLDSKKLIVKSEAPFLDLSMFHNHPQWLLTSNRCFNETNRTNARTDNDQPDNHQQEFSTVVCHLNVKRKPMFLISALILPNVGLSFLSILVYFVPAASRQRVIMVCHLILALAFFQTKVLKMIPGSAGEIPFFSYFLALTLSTLVILIATLCYSLSIFFANKVVLELPHWLRYYVLEQLTPGVGLRIIHPTTKWLKQLERLENTQRPNRTIHQRAVDIGIKVNSIPSERLWRLLNLTPLLEKVKNSACEENWAEVSQQIVILVELLKEQEKRRRVQREWLAVAATLDRISFFTTATIFTTVSVWYLCKVVDF</sequence>
<accession>A0A7M5X2L2</accession>
<dbReference type="Gene3D" id="2.70.170.10">
    <property type="entry name" value="Neurotransmitter-gated ion-channel ligand-binding domain"/>
    <property type="match status" value="1"/>
</dbReference>
<evidence type="ECO:0000256" key="4">
    <source>
        <dbReference type="ARBA" id="ARBA00023136"/>
    </source>
</evidence>
<keyword evidence="2 5" id="KW-0812">Transmembrane</keyword>
<organism evidence="8 9">
    <name type="scientific">Clytia hemisphaerica</name>
    <dbReference type="NCBI Taxonomy" id="252671"/>
    <lineage>
        <taxon>Eukaryota</taxon>
        <taxon>Metazoa</taxon>
        <taxon>Cnidaria</taxon>
        <taxon>Hydrozoa</taxon>
        <taxon>Hydroidolina</taxon>
        <taxon>Leptothecata</taxon>
        <taxon>Obeliida</taxon>
        <taxon>Clytiidae</taxon>
        <taxon>Clytia</taxon>
    </lineage>
</organism>
<keyword evidence="5" id="KW-0813">Transport</keyword>
<dbReference type="PROSITE" id="PS00236">
    <property type="entry name" value="NEUROTR_ION_CHANNEL"/>
    <property type="match status" value="1"/>
</dbReference>
<dbReference type="OrthoDB" id="6097796at2759"/>
<feature type="transmembrane region" description="Helical" evidence="5">
    <location>
        <begin position="207"/>
        <end position="231"/>
    </location>
</feature>
<name>A0A7M5X2L2_9CNID</name>
<keyword evidence="5" id="KW-0407">Ion channel</keyword>
<feature type="domain" description="Neurotransmitter-gated ion-channel transmembrane" evidence="7">
    <location>
        <begin position="213"/>
        <end position="441"/>
    </location>
</feature>
<dbReference type="InterPro" id="IPR038050">
    <property type="entry name" value="Neuro_actylchol_rec"/>
</dbReference>
<dbReference type="InterPro" id="IPR006201">
    <property type="entry name" value="Neur_channel"/>
</dbReference>
<dbReference type="GO" id="GO:0004888">
    <property type="term" value="F:transmembrane signaling receptor activity"/>
    <property type="evidence" value="ECO:0007669"/>
    <property type="project" value="InterPro"/>
</dbReference>
<dbReference type="PANTHER" id="PTHR18945">
    <property type="entry name" value="NEUROTRANSMITTER GATED ION CHANNEL"/>
    <property type="match status" value="1"/>
</dbReference>
<evidence type="ECO:0000256" key="2">
    <source>
        <dbReference type="ARBA" id="ARBA00022692"/>
    </source>
</evidence>
<keyword evidence="3 5" id="KW-1133">Transmembrane helix</keyword>
<keyword evidence="9" id="KW-1185">Reference proteome</keyword>
<proteinExistence type="inferred from homology"/>
<dbReference type="Gene3D" id="1.20.58.390">
    <property type="entry name" value="Neurotransmitter-gated ion-channel transmembrane domain"/>
    <property type="match status" value="1"/>
</dbReference>
<evidence type="ECO:0000256" key="5">
    <source>
        <dbReference type="RuleBase" id="RU000687"/>
    </source>
</evidence>
<evidence type="ECO:0000259" key="7">
    <source>
        <dbReference type="Pfam" id="PF02932"/>
    </source>
</evidence>
<evidence type="ECO:0000313" key="9">
    <source>
        <dbReference type="Proteomes" id="UP000594262"/>
    </source>
</evidence>
<dbReference type="Proteomes" id="UP000594262">
    <property type="component" value="Unplaced"/>
</dbReference>
<feature type="transmembrane region" description="Helical" evidence="5">
    <location>
        <begin position="238"/>
        <end position="256"/>
    </location>
</feature>
<dbReference type="GO" id="GO:0016020">
    <property type="term" value="C:membrane"/>
    <property type="evidence" value="ECO:0007669"/>
    <property type="project" value="UniProtKB-SubCell"/>
</dbReference>
<dbReference type="EnsemblMetazoa" id="CLYHEMT016235.2">
    <property type="protein sequence ID" value="CLYHEMP016235.2"/>
    <property type="gene ID" value="CLYHEMG016235"/>
</dbReference>
<dbReference type="SUPFAM" id="SSF90112">
    <property type="entry name" value="Neurotransmitter-gated ion-channel transmembrane pore"/>
    <property type="match status" value="1"/>
</dbReference>
<reference evidence="8" key="1">
    <citation type="submission" date="2021-01" db="UniProtKB">
        <authorList>
            <consortium name="EnsemblMetazoa"/>
        </authorList>
    </citation>
    <scope>IDENTIFICATION</scope>
</reference>
<dbReference type="SUPFAM" id="SSF63712">
    <property type="entry name" value="Nicotinic receptor ligand binding domain-like"/>
    <property type="match status" value="1"/>
</dbReference>
<dbReference type="GO" id="GO:0005230">
    <property type="term" value="F:extracellular ligand-gated monoatomic ion channel activity"/>
    <property type="evidence" value="ECO:0007669"/>
    <property type="project" value="InterPro"/>
</dbReference>
<dbReference type="InterPro" id="IPR006029">
    <property type="entry name" value="Neurotrans-gated_channel_TM"/>
</dbReference>
<keyword evidence="4 5" id="KW-0472">Membrane</keyword>
<keyword evidence="5" id="KW-0406">Ion transport</keyword>
<dbReference type="InterPro" id="IPR006202">
    <property type="entry name" value="Neur_chan_lig-bd"/>
</dbReference>
<feature type="transmembrane region" description="Helical" evidence="5">
    <location>
        <begin position="268"/>
        <end position="296"/>
    </location>
</feature>
<evidence type="ECO:0000256" key="3">
    <source>
        <dbReference type="ARBA" id="ARBA00022989"/>
    </source>
</evidence>
<dbReference type="InterPro" id="IPR018000">
    <property type="entry name" value="Neurotransmitter_ion_chnl_CS"/>
</dbReference>